<feature type="compositionally biased region" description="Polar residues" evidence="2">
    <location>
        <begin position="650"/>
        <end position="663"/>
    </location>
</feature>
<accession>A0A6A5ZJN3</accession>
<dbReference type="AlphaFoldDB" id="A0A6A5ZJN3"/>
<feature type="region of interest" description="Disordered" evidence="2">
    <location>
        <begin position="174"/>
        <end position="195"/>
    </location>
</feature>
<reference evidence="3" key="1">
    <citation type="journal article" date="2020" name="Stud. Mycol.">
        <title>101 Dothideomycetes genomes: a test case for predicting lifestyles and emergence of pathogens.</title>
        <authorList>
            <person name="Haridas S."/>
            <person name="Albert R."/>
            <person name="Binder M."/>
            <person name="Bloem J."/>
            <person name="Labutti K."/>
            <person name="Salamov A."/>
            <person name="Andreopoulos B."/>
            <person name="Baker S."/>
            <person name="Barry K."/>
            <person name="Bills G."/>
            <person name="Bluhm B."/>
            <person name="Cannon C."/>
            <person name="Castanera R."/>
            <person name="Culley D."/>
            <person name="Daum C."/>
            <person name="Ezra D."/>
            <person name="Gonzalez J."/>
            <person name="Henrissat B."/>
            <person name="Kuo A."/>
            <person name="Liang C."/>
            <person name="Lipzen A."/>
            <person name="Lutzoni F."/>
            <person name="Magnuson J."/>
            <person name="Mondo S."/>
            <person name="Nolan M."/>
            <person name="Ohm R."/>
            <person name="Pangilinan J."/>
            <person name="Park H.-J."/>
            <person name="Ramirez L."/>
            <person name="Alfaro M."/>
            <person name="Sun H."/>
            <person name="Tritt A."/>
            <person name="Yoshinaga Y."/>
            <person name="Zwiers L.-H."/>
            <person name="Turgeon B."/>
            <person name="Goodwin S."/>
            <person name="Spatafora J."/>
            <person name="Crous P."/>
            <person name="Grigoriev I."/>
        </authorList>
    </citation>
    <scope>NUCLEOTIDE SEQUENCE</scope>
    <source>
        <strain evidence="3">CBS 627.86</strain>
    </source>
</reference>
<protein>
    <submittedName>
        <fullName evidence="3">Uncharacterized protein</fullName>
    </submittedName>
</protein>
<sequence length="663" mass="76073">MANLNPSNSLPQPGGASTYPHPDIRANLETRNAYALFRPNSDNPEASHESLQLYQATGGYEVGMEHKIPGEDNRHPWKTDPLKHRQYSTYDKSGWRVPKNLMHVWNPGQLQYYMYHGKQSLRPPPDPAMPETEKIKPVYLVTQSGARYNVNMATGPLQYQDEKNKIHVVMPHDIPAPKLRDPTKTPANANYGGRPMKFKYNNNVLDEMSAEDKKSPEKLLAKLQEAQGLIRSANNWQFELHREKNMAKHERDQFETKVQSLEKMCDLHMNEAAFLRQQLYETEHESHELAQTYMQKLKERDAVVREAETRMREAKADREHNARTAETFATWLTDLPDKLYDILRLIDNDNAGEPHPDLESLLGEICNTIEDKVRIVDQEIQCAREDFEDYKKDTLKDLEGQREQQYKLHPDIMEDPRVQETLSRTRQLAYQNGFAQKVVTTINVLETEGFMTALKQVRNSKLSGSKTADMILEAGRQLGRQERNEELEEKMAIREQHALLIGMRILAAELVRWEAGKGLPKEHPYSLFNLGKQSGRLSGVLEAEYRKENFNQASPEFNNGEHHLSLWHPDTTFGHRGDLSPKEKATGFWGGNYHGLGNNLLFLARKQPLLKPEFGQTSDSLAAILTRRHETYPELSKPFARPFAQPLPPSYSQTTKPGPSQII</sequence>
<feature type="region of interest" description="Disordered" evidence="2">
    <location>
        <begin position="1"/>
        <end position="23"/>
    </location>
</feature>
<keyword evidence="4" id="KW-1185">Reference proteome</keyword>
<dbReference type="Proteomes" id="UP000799770">
    <property type="component" value="Unassembled WGS sequence"/>
</dbReference>
<feature type="region of interest" description="Disordered" evidence="2">
    <location>
        <begin position="638"/>
        <end position="663"/>
    </location>
</feature>
<keyword evidence="1" id="KW-0175">Coiled coil</keyword>
<organism evidence="3 4">
    <name type="scientific">Lophiotrema nucula</name>
    <dbReference type="NCBI Taxonomy" id="690887"/>
    <lineage>
        <taxon>Eukaryota</taxon>
        <taxon>Fungi</taxon>
        <taxon>Dikarya</taxon>
        <taxon>Ascomycota</taxon>
        <taxon>Pezizomycotina</taxon>
        <taxon>Dothideomycetes</taxon>
        <taxon>Pleosporomycetidae</taxon>
        <taxon>Pleosporales</taxon>
        <taxon>Lophiotremataceae</taxon>
        <taxon>Lophiotrema</taxon>
    </lineage>
</organism>
<evidence type="ECO:0000313" key="3">
    <source>
        <dbReference type="EMBL" id="KAF2119802.1"/>
    </source>
</evidence>
<dbReference type="EMBL" id="ML977315">
    <property type="protein sequence ID" value="KAF2119802.1"/>
    <property type="molecule type" value="Genomic_DNA"/>
</dbReference>
<name>A0A6A5ZJN3_9PLEO</name>
<feature type="compositionally biased region" description="Polar residues" evidence="2">
    <location>
        <begin position="1"/>
        <end position="11"/>
    </location>
</feature>
<evidence type="ECO:0000256" key="2">
    <source>
        <dbReference type="SAM" id="MobiDB-lite"/>
    </source>
</evidence>
<feature type="coiled-coil region" evidence="1">
    <location>
        <begin position="244"/>
        <end position="317"/>
    </location>
</feature>
<evidence type="ECO:0000313" key="4">
    <source>
        <dbReference type="Proteomes" id="UP000799770"/>
    </source>
</evidence>
<gene>
    <name evidence="3" type="ORF">BDV96DRAFT_629293</name>
</gene>
<evidence type="ECO:0000256" key="1">
    <source>
        <dbReference type="SAM" id="Coils"/>
    </source>
</evidence>
<proteinExistence type="predicted"/>